<accession>A0ACB8TPT5</accession>
<name>A0ACB8TPT5_9APHY</name>
<reference evidence="1" key="1">
    <citation type="journal article" date="2021" name="Environ. Microbiol.">
        <title>Gene family expansions and transcriptome signatures uncover fungal adaptations to wood decay.</title>
        <authorList>
            <person name="Hage H."/>
            <person name="Miyauchi S."/>
            <person name="Viragh M."/>
            <person name="Drula E."/>
            <person name="Min B."/>
            <person name="Chaduli D."/>
            <person name="Navarro D."/>
            <person name="Favel A."/>
            <person name="Norest M."/>
            <person name="Lesage-Meessen L."/>
            <person name="Balint B."/>
            <person name="Merenyi Z."/>
            <person name="de Eugenio L."/>
            <person name="Morin E."/>
            <person name="Martinez A.T."/>
            <person name="Baldrian P."/>
            <person name="Stursova M."/>
            <person name="Martinez M.J."/>
            <person name="Novotny C."/>
            <person name="Magnuson J.K."/>
            <person name="Spatafora J.W."/>
            <person name="Maurice S."/>
            <person name="Pangilinan J."/>
            <person name="Andreopoulos W."/>
            <person name="LaButti K."/>
            <person name="Hundley H."/>
            <person name="Na H."/>
            <person name="Kuo A."/>
            <person name="Barry K."/>
            <person name="Lipzen A."/>
            <person name="Henrissat B."/>
            <person name="Riley R."/>
            <person name="Ahrendt S."/>
            <person name="Nagy L.G."/>
            <person name="Grigoriev I.V."/>
            <person name="Martin F."/>
            <person name="Rosso M.N."/>
        </authorList>
    </citation>
    <scope>NUCLEOTIDE SEQUENCE</scope>
    <source>
        <strain evidence="1">CBS 384.51</strain>
    </source>
</reference>
<sequence>MSTDTTHLLHAGLILLGAWCCRMTFTSPNSTPNQKEQKMYEEYKAVDPLFLPTKLSGGMAQGFYYVLNAVELANASGIELPFKYLPAFLRPSRDMYISSPERTIGLAFIVAGTALRILCYRYMQKNFTIELAIRENHKLVTDGPYAYVRHPAYTAGVTVIVGCLMFNLGRGSWWAEYALSNHSPWLVIGVLQVIWGAVLLYVAVTRCSVEDDALREHFKEDWVRWAKKTPYRMVPSLF</sequence>
<gene>
    <name evidence="1" type="ORF">BDY19DRAFT_998029</name>
</gene>
<dbReference type="Proteomes" id="UP001055072">
    <property type="component" value="Unassembled WGS sequence"/>
</dbReference>
<evidence type="ECO:0000313" key="1">
    <source>
        <dbReference type="EMBL" id="KAI0084057.1"/>
    </source>
</evidence>
<proteinExistence type="predicted"/>
<comment type="caution">
    <text evidence="1">The sequence shown here is derived from an EMBL/GenBank/DDBJ whole genome shotgun (WGS) entry which is preliminary data.</text>
</comment>
<keyword evidence="2" id="KW-1185">Reference proteome</keyword>
<evidence type="ECO:0000313" key="2">
    <source>
        <dbReference type="Proteomes" id="UP001055072"/>
    </source>
</evidence>
<protein>
    <submittedName>
        <fullName evidence="1">Uncharacterized protein</fullName>
    </submittedName>
</protein>
<dbReference type="EMBL" id="MU274948">
    <property type="protein sequence ID" value="KAI0084057.1"/>
    <property type="molecule type" value="Genomic_DNA"/>
</dbReference>
<organism evidence="1 2">
    <name type="scientific">Irpex rosettiformis</name>
    <dbReference type="NCBI Taxonomy" id="378272"/>
    <lineage>
        <taxon>Eukaryota</taxon>
        <taxon>Fungi</taxon>
        <taxon>Dikarya</taxon>
        <taxon>Basidiomycota</taxon>
        <taxon>Agaricomycotina</taxon>
        <taxon>Agaricomycetes</taxon>
        <taxon>Polyporales</taxon>
        <taxon>Irpicaceae</taxon>
        <taxon>Irpex</taxon>
    </lineage>
</organism>